<dbReference type="InterPro" id="IPR001584">
    <property type="entry name" value="Integrase_cat-core"/>
</dbReference>
<feature type="domain" description="Integrase catalytic" evidence="2">
    <location>
        <begin position="11"/>
        <end position="195"/>
    </location>
</feature>
<dbReference type="RefSeq" id="XP_041632479.1">
    <property type="nucleotide sequence ID" value="XM_041776545.1"/>
</dbReference>
<reference evidence="3" key="1">
    <citation type="submission" date="2025-05" db="UniProtKB">
        <authorList>
            <consortium name="RefSeq"/>
        </authorList>
    </citation>
    <scope>NUCLEOTIDE SEQUENCE [LARGE SCALE GENOMIC DNA]</scope>
    <source>
        <strain evidence="3">14028-0561.14</strain>
    </source>
</reference>
<sequence length="310" mass="35794">MAAIPAARLASFERPFTYTGVDYFGPILVNVGRHKEKRWGVLFTCLTLRAVHIEVAYKLDVRSCIMCLRNFMTRRGTPKEIFSDNGTNFKATEKMVKEELKKIDFDEITIKYEAIKWHFNPPAAPHMGGAWERLVRSVKTVLKSICPTSNFNDETLRTALMEAENVINSRPLTFVSLDSGDDEALTPNHLLLGSTSGYKRMADDNTDVRLRWQQTQLFADKFWSRWVKEFTPDLTRRSKWFTKRPPIAIGDIVIVVDDQLPRNMWPKGRITDVVTAKDGQVRPSYNLDTKRNHGPPSGQDCYPRRRLKRW</sequence>
<organism evidence="3 4">
    <name type="scientific">Drosophila kikkawai</name>
    <name type="common">Fruit fly</name>
    <dbReference type="NCBI Taxonomy" id="30033"/>
    <lineage>
        <taxon>Eukaryota</taxon>
        <taxon>Metazoa</taxon>
        <taxon>Ecdysozoa</taxon>
        <taxon>Arthropoda</taxon>
        <taxon>Hexapoda</taxon>
        <taxon>Insecta</taxon>
        <taxon>Pterygota</taxon>
        <taxon>Neoptera</taxon>
        <taxon>Endopterygota</taxon>
        <taxon>Diptera</taxon>
        <taxon>Brachycera</taxon>
        <taxon>Muscomorpha</taxon>
        <taxon>Ephydroidea</taxon>
        <taxon>Drosophilidae</taxon>
        <taxon>Drosophila</taxon>
        <taxon>Sophophora</taxon>
    </lineage>
</organism>
<evidence type="ECO:0000259" key="2">
    <source>
        <dbReference type="PROSITE" id="PS50994"/>
    </source>
</evidence>
<protein>
    <recommendedName>
        <fullName evidence="2">Integrase catalytic domain-containing protein</fullName>
    </recommendedName>
</protein>
<dbReference type="InterPro" id="IPR040676">
    <property type="entry name" value="DUF5641"/>
</dbReference>
<dbReference type="InterPro" id="IPR036397">
    <property type="entry name" value="RNaseH_sf"/>
</dbReference>
<dbReference type="PANTHER" id="PTHR47331:SF1">
    <property type="entry name" value="GAG-LIKE PROTEIN"/>
    <property type="match status" value="1"/>
</dbReference>
<reference evidence="4" key="2">
    <citation type="submission" date="2025-08" db="UniProtKB">
        <authorList>
            <consortium name="RefSeq"/>
        </authorList>
    </citation>
    <scope>IDENTIFICATION</scope>
    <source>
        <strain evidence="4">14028-0561.14</strain>
        <tissue evidence="4">Whole fly</tissue>
    </source>
</reference>
<evidence type="ECO:0000313" key="4">
    <source>
        <dbReference type="RefSeq" id="XP_041632479.1"/>
    </source>
</evidence>
<evidence type="ECO:0000256" key="1">
    <source>
        <dbReference type="SAM" id="MobiDB-lite"/>
    </source>
</evidence>
<feature type="region of interest" description="Disordered" evidence="1">
    <location>
        <begin position="281"/>
        <end position="310"/>
    </location>
</feature>
<evidence type="ECO:0000313" key="3">
    <source>
        <dbReference type="Proteomes" id="UP001652661"/>
    </source>
</evidence>
<dbReference type="Pfam" id="PF18701">
    <property type="entry name" value="DUF5641"/>
    <property type="match status" value="1"/>
</dbReference>
<dbReference type="PANTHER" id="PTHR47331">
    <property type="entry name" value="PHD-TYPE DOMAIN-CONTAINING PROTEIN"/>
    <property type="match status" value="1"/>
</dbReference>
<dbReference type="PROSITE" id="PS50994">
    <property type="entry name" value="INTEGRASE"/>
    <property type="match status" value="1"/>
</dbReference>
<dbReference type="Gene3D" id="3.30.420.10">
    <property type="entry name" value="Ribonuclease H-like superfamily/Ribonuclease H"/>
    <property type="match status" value="1"/>
</dbReference>
<dbReference type="SUPFAM" id="SSF53098">
    <property type="entry name" value="Ribonuclease H-like"/>
    <property type="match status" value="1"/>
</dbReference>
<gene>
    <name evidence="4" type="primary">LOC121502811</name>
</gene>
<dbReference type="GeneID" id="121502811"/>
<dbReference type="Proteomes" id="UP001652661">
    <property type="component" value="Chromosome 2L"/>
</dbReference>
<dbReference type="InterPro" id="IPR012337">
    <property type="entry name" value="RNaseH-like_sf"/>
</dbReference>
<proteinExistence type="predicted"/>
<keyword evidence="3" id="KW-1185">Reference proteome</keyword>
<name>A0ABM3C798_DROKI</name>
<accession>A0ABM3C798</accession>